<dbReference type="Pfam" id="PF23189">
    <property type="entry name" value="UPF0261_C"/>
    <property type="match status" value="1"/>
</dbReference>
<dbReference type="EMBL" id="AOGK01000010">
    <property type="protein sequence ID" value="MDG5976099.1"/>
    <property type="molecule type" value="Genomic_DNA"/>
</dbReference>
<evidence type="ECO:0000259" key="3">
    <source>
        <dbReference type="Pfam" id="PF23189"/>
    </source>
</evidence>
<dbReference type="Pfam" id="PF00702">
    <property type="entry name" value="Hydrolase"/>
    <property type="match status" value="1"/>
</dbReference>
<protein>
    <recommendedName>
        <fullName evidence="6">HAD family hydrolase</fullName>
    </recommendedName>
</protein>
<feature type="region of interest" description="Disordered" evidence="1">
    <location>
        <begin position="422"/>
        <end position="449"/>
    </location>
</feature>
<dbReference type="SUPFAM" id="SSF56784">
    <property type="entry name" value="HAD-like"/>
    <property type="match status" value="1"/>
</dbReference>
<dbReference type="InterPro" id="IPR006439">
    <property type="entry name" value="HAD-SF_hydro_IA"/>
</dbReference>
<dbReference type="PANTHER" id="PTHR31862:SF1">
    <property type="entry name" value="UPF0261 DOMAIN PROTEIN (AFU_ORTHOLOGUE AFUA_1G10120)"/>
    <property type="match status" value="1"/>
</dbReference>
<dbReference type="Proteomes" id="UP001152876">
    <property type="component" value="Unassembled WGS sequence"/>
</dbReference>
<dbReference type="SFLD" id="SFLDS00003">
    <property type="entry name" value="Haloacid_Dehalogenase"/>
    <property type="match status" value="1"/>
</dbReference>
<keyword evidence="5" id="KW-1185">Reference proteome</keyword>
<dbReference type="InterPro" id="IPR044122">
    <property type="entry name" value="UPF0261_N"/>
</dbReference>
<dbReference type="PRINTS" id="PR00413">
    <property type="entry name" value="HADHALOGNASE"/>
</dbReference>
<dbReference type="Gene3D" id="3.40.50.12020">
    <property type="entry name" value="Uncharacterised protein family UPF0261, NN domain"/>
    <property type="match status" value="1"/>
</dbReference>
<dbReference type="RefSeq" id="WP_169804775.1">
    <property type="nucleotide sequence ID" value="NZ_AOGK01000010.1"/>
</dbReference>
<feature type="domain" description="UPF0261" evidence="2">
    <location>
        <begin position="11"/>
        <end position="185"/>
    </location>
</feature>
<accession>A0A9X4SA96</accession>
<dbReference type="NCBIfam" id="TIGR01509">
    <property type="entry name" value="HAD-SF-IA-v3"/>
    <property type="match status" value="1"/>
</dbReference>
<evidence type="ECO:0000259" key="2">
    <source>
        <dbReference type="Pfam" id="PF06792"/>
    </source>
</evidence>
<dbReference type="InterPro" id="IPR036412">
    <property type="entry name" value="HAD-like_sf"/>
</dbReference>
<name>A0A9X4SA96_9BURK</name>
<dbReference type="NCBIfam" id="NF002674">
    <property type="entry name" value="PRK02399.1-2"/>
    <property type="match status" value="1"/>
</dbReference>
<comment type="caution">
    <text evidence="4">The sequence shown here is derived from an EMBL/GenBank/DDBJ whole genome shotgun (WGS) entry which is preliminary data.</text>
</comment>
<sequence>MSPTQAGRPPVILLIGTVDTKSDEMAYLRESVEHLGGTALVMDVGVLGKGGFTPDILNSEVAAAAGVTLQQVMETGDENTSMKLMATGASLIATQWYVEGRFDGLLALGGTMGTDLALDVANALPLGCPKVVLSTIAYSPLIPPDRIPPDLIMRLWAGGLYGLNRLCKAALGQAAGAVVGACMARAAEADRRPVIGMTSLGSSALSYMKKLKPALEARGYELAVFHTTGMGGRAFEDLARRGYFACVMDFSLQELVNDLAGSCVSAGSERLLGAGLAGVPQIVAPGATDMVDFPAWTRCPSQFEGRSVHEHNRLIASVCIDPEMRRHVARAIADRLEQATGPTCLLLPMGGVEQWDRPGEPLHDPEGLKAFTDEMVHVISPGTVFQPVDAHINDEAFAVAALRVFDGWVAAGLVPPGVVDTSPHAPPLRGSLPPEGADPAWGGPAPDRRPRAPVGAQALVLDFGGVISRMLFETHPLTEKALGLAPGTLTWKGPFDSASDPLWQDMQADKLSERDYWMARTREVGCLVGEEWDAMETFVQRARGADVEAVIRPEAVAIIEAAKAAGKRLAILSNELDLFYGADFRTRLPLLQLFDVIVDATYTGILKPDPRAYEAVTEALGLPAGECVFVDDQKRNADGGVKAGMQVVHFDVLRPAVSFATARELLGLSS</sequence>
<dbReference type="InterPro" id="IPR023214">
    <property type="entry name" value="HAD_sf"/>
</dbReference>
<evidence type="ECO:0000313" key="4">
    <source>
        <dbReference type="EMBL" id="MDG5976099.1"/>
    </source>
</evidence>
<evidence type="ECO:0000256" key="1">
    <source>
        <dbReference type="SAM" id="MobiDB-lite"/>
    </source>
</evidence>
<dbReference type="InterPro" id="IPR056778">
    <property type="entry name" value="UPF0261_C"/>
</dbReference>
<dbReference type="Gene3D" id="3.40.50.12030">
    <property type="entry name" value="Uncharacterised protein family UPF0261, NC domain"/>
    <property type="match status" value="1"/>
</dbReference>
<proteinExistence type="predicted"/>
<gene>
    <name evidence="4" type="ORF">H010_12604</name>
</gene>
<dbReference type="SFLD" id="SFLDG01129">
    <property type="entry name" value="C1.5:_HAD__Beta-PGM__Phosphata"/>
    <property type="match status" value="1"/>
</dbReference>
<organism evidence="4 5">
    <name type="scientific">Hydrogenophaga taeniospiralis CCUG 15921</name>
    <dbReference type="NCBI Taxonomy" id="1281780"/>
    <lineage>
        <taxon>Bacteria</taxon>
        <taxon>Pseudomonadati</taxon>
        <taxon>Pseudomonadota</taxon>
        <taxon>Betaproteobacteria</taxon>
        <taxon>Burkholderiales</taxon>
        <taxon>Comamonadaceae</taxon>
        <taxon>Hydrogenophaga</taxon>
    </lineage>
</organism>
<reference evidence="4" key="1">
    <citation type="submission" date="2013-01" db="EMBL/GenBank/DDBJ databases">
        <title>Genome draft of Hydrogenophaga taeniospiralis 2K1.</title>
        <authorList>
            <person name="Gomila M."/>
            <person name="Lalucat J."/>
        </authorList>
    </citation>
    <scope>NUCLEOTIDE SEQUENCE</scope>
    <source>
        <strain evidence="4">CCUG 15921</strain>
    </source>
</reference>
<dbReference type="CDD" id="cd15488">
    <property type="entry name" value="Tm-1-like"/>
    <property type="match status" value="1"/>
</dbReference>
<evidence type="ECO:0000313" key="5">
    <source>
        <dbReference type="Proteomes" id="UP001152876"/>
    </source>
</evidence>
<dbReference type="Gene3D" id="3.40.50.1000">
    <property type="entry name" value="HAD superfamily/HAD-like"/>
    <property type="match status" value="1"/>
</dbReference>
<feature type="domain" description="UPF0261" evidence="3">
    <location>
        <begin position="192"/>
        <end position="406"/>
    </location>
</feature>
<dbReference type="AlphaFoldDB" id="A0A9X4SA96"/>
<dbReference type="InterPro" id="IPR051353">
    <property type="entry name" value="Tobamovirus_resist_UPF0261"/>
</dbReference>
<dbReference type="PANTHER" id="PTHR31862">
    <property type="entry name" value="UPF0261 DOMAIN PROTEIN (AFU_ORTHOLOGUE AFUA_1G10120)"/>
    <property type="match status" value="1"/>
</dbReference>
<dbReference type="Pfam" id="PF06792">
    <property type="entry name" value="UPF0261"/>
    <property type="match status" value="1"/>
</dbReference>
<evidence type="ECO:0008006" key="6">
    <source>
        <dbReference type="Google" id="ProtNLM"/>
    </source>
</evidence>